<dbReference type="RefSeq" id="WP_185044213.1">
    <property type="nucleotide sequence ID" value="NZ_BAABFG010000005.1"/>
</dbReference>
<protein>
    <submittedName>
        <fullName evidence="2">Uncharacterized protein</fullName>
    </submittedName>
</protein>
<dbReference type="Proteomes" id="UP000546162">
    <property type="component" value="Unassembled WGS sequence"/>
</dbReference>
<feature type="region of interest" description="Disordered" evidence="1">
    <location>
        <begin position="1"/>
        <end position="59"/>
    </location>
</feature>
<name>A0A7W7H4Q8_9ACTN</name>
<dbReference type="AlphaFoldDB" id="A0A7W7H4Q8"/>
<evidence type="ECO:0000313" key="2">
    <source>
        <dbReference type="EMBL" id="MBB4743990.1"/>
    </source>
</evidence>
<comment type="caution">
    <text evidence="2">The sequence shown here is derived from an EMBL/GenBank/DDBJ whole genome shotgun (WGS) entry which is preliminary data.</text>
</comment>
<keyword evidence="3" id="KW-1185">Reference proteome</keyword>
<accession>A0A7W7H4Q8</accession>
<organism evidence="2 3">
    <name type="scientific">Actinoplanes octamycinicus</name>
    <dbReference type="NCBI Taxonomy" id="135948"/>
    <lineage>
        <taxon>Bacteria</taxon>
        <taxon>Bacillati</taxon>
        <taxon>Actinomycetota</taxon>
        <taxon>Actinomycetes</taxon>
        <taxon>Micromonosporales</taxon>
        <taxon>Micromonosporaceae</taxon>
        <taxon>Actinoplanes</taxon>
    </lineage>
</organism>
<evidence type="ECO:0000313" key="3">
    <source>
        <dbReference type="Proteomes" id="UP000546162"/>
    </source>
</evidence>
<dbReference type="EMBL" id="JACHNB010000001">
    <property type="protein sequence ID" value="MBB4743990.1"/>
    <property type="molecule type" value="Genomic_DNA"/>
</dbReference>
<reference evidence="2 3" key="1">
    <citation type="submission" date="2020-08" db="EMBL/GenBank/DDBJ databases">
        <title>Sequencing the genomes of 1000 actinobacteria strains.</title>
        <authorList>
            <person name="Klenk H.-P."/>
        </authorList>
    </citation>
    <scope>NUCLEOTIDE SEQUENCE [LARGE SCALE GENOMIC DNA]</scope>
    <source>
        <strain evidence="2 3">DSM 45809</strain>
    </source>
</reference>
<evidence type="ECO:0000256" key="1">
    <source>
        <dbReference type="SAM" id="MobiDB-lite"/>
    </source>
</evidence>
<gene>
    <name evidence="2" type="ORF">BJY16_007449</name>
</gene>
<sequence>MSTNPAREGLPEADAVEQSLPVIDDNDEPAPAPQPLESDPADVHEQHQIVVTDDEEYPR</sequence>
<proteinExistence type="predicted"/>